<dbReference type="PANTHER" id="PTHR11669:SF8">
    <property type="entry name" value="DNA POLYMERASE III SUBUNIT DELTA"/>
    <property type="match status" value="1"/>
</dbReference>
<comment type="caution">
    <text evidence="2">The sequence shown here is derived from an EMBL/GenBank/DDBJ whole genome shotgun (WGS) entry which is preliminary data.</text>
</comment>
<dbReference type="InterPro" id="IPR004622">
    <property type="entry name" value="DNA_pol_HolB"/>
</dbReference>
<dbReference type="NCBIfam" id="TIGR00678">
    <property type="entry name" value="holB"/>
    <property type="match status" value="1"/>
</dbReference>
<accession>A0ABX1N4X6</accession>
<dbReference type="GO" id="GO:0003887">
    <property type="term" value="F:DNA-directed DNA polymerase activity"/>
    <property type="evidence" value="ECO:0007669"/>
    <property type="project" value="UniProtKB-EC"/>
</dbReference>
<keyword evidence="2" id="KW-0808">Transferase</keyword>
<sequence length="353" mass="38600">MIHPWLQETWQRLVALGERLPHALLFVGPAGLGKRDLADALAARLLCATPRPDGCACDQCTTCQLRRSGNHPDLFMIVPAADMEAGDGDESREGGERDAGSAKKKSTQIVIEQIRDLQQSLSVTGHQSGRRVIVVDPADAMNPYTANALLKLLEEPPAGCLFVLVSSAPRRLLPTIRSRCQQWSFSRPAADVVAQWLGTQEAPAADLLALAGGMPLAAQRLAAQRAGALLGRFVRDVGQLPPTDPLQLAGQWEAWLKSKEALAAGFGIVQLVEWMQRWVSDLASLRLGGRVRFFPREEGVMCALAQRSDVAAVLNCYNELARIRRVAQHPLNARLMLEDMLVRYARAVARPRS</sequence>
<protein>
    <submittedName>
        <fullName evidence="2">DNA polymerase III subunit delta</fullName>
        <ecNumber evidence="2">2.7.7.7</ecNumber>
    </submittedName>
</protein>
<dbReference type="PANTHER" id="PTHR11669">
    <property type="entry name" value="REPLICATION FACTOR C / DNA POLYMERASE III GAMMA-TAU SUBUNIT"/>
    <property type="match status" value="1"/>
</dbReference>
<dbReference type="RefSeq" id="WP_169199525.1">
    <property type="nucleotide sequence ID" value="NZ_WTVH02000009.1"/>
</dbReference>
<evidence type="ECO:0000256" key="1">
    <source>
        <dbReference type="SAM" id="MobiDB-lite"/>
    </source>
</evidence>
<feature type="region of interest" description="Disordered" evidence="1">
    <location>
        <begin position="85"/>
        <end position="105"/>
    </location>
</feature>
<proteinExistence type="predicted"/>
<dbReference type="Pfam" id="PF13177">
    <property type="entry name" value="DNA_pol3_delta2"/>
    <property type="match status" value="1"/>
</dbReference>
<evidence type="ECO:0000313" key="2">
    <source>
        <dbReference type="EMBL" id="NMF94298.1"/>
    </source>
</evidence>
<dbReference type="Gene3D" id="3.40.50.300">
    <property type="entry name" value="P-loop containing nucleotide triphosphate hydrolases"/>
    <property type="match status" value="1"/>
</dbReference>
<gene>
    <name evidence="2" type="primary">holB</name>
    <name evidence="2" type="ORF">GO608_13280</name>
</gene>
<dbReference type="InterPro" id="IPR027417">
    <property type="entry name" value="P-loop_NTPase"/>
</dbReference>
<organism evidence="2 3">
    <name type="scientific">Aromatoleum buckelii</name>
    <dbReference type="NCBI Taxonomy" id="200254"/>
    <lineage>
        <taxon>Bacteria</taxon>
        <taxon>Pseudomonadati</taxon>
        <taxon>Pseudomonadota</taxon>
        <taxon>Betaproteobacteria</taxon>
        <taxon>Rhodocyclales</taxon>
        <taxon>Rhodocyclaceae</taxon>
        <taxon>Aromatoleum</taxon>
    </lineage>
</organism>
<feature type="compositionally biased region" description="Basic and acidic residues" evidence="1">
    <location>
        <begin position="89"/>
        <end position="101"/>
    </location>
</feature>
<dbReference type="EMBL" id="WTVH01000026">
    <property type="protein sequence ID" value="NMF94298.1"/>
    <property type="molecule type" value="Genomic_DNA"/>
</dbReference>
<keyword evidence="3" id="KW-1185">Reference proteome</keyword>
<evidence type="ECO:0000313" key="3">
    <source>
        <dbReference type="Proteomes" id="UP000601990"/>
    </source>
</evidence>
<keyword evidence="2" id="KW-0548">Nucleotidyltransferase</keyword>
<dbReference type="InterPro" id="IPR050238">
    <property type="entry name" value="DNA_Rep/Repair_Clamp_Loader"/>
</dbReference>
<dbReference type="SUPFAM" id="SSF52540">
    <property type="entry name" value="P-loop containing nucleoside triphosphate hydrolases"/>
    <property type="match status" value="1"/>
</dbReference>
<name>A0ABX1N4X6_9RHOO</name>
<dbReference type="EC" id="2.7.7.7" evidence="2"/>
<reference evidence="2" key="1">
    <citation type="submission" date="2019-12" db="EMBL/GenBank/DDBJ databases">
        <title>Comparative genomics gives insights into the taxonomy of the Azoarcus-Aromatoleum group and reveals separate origins of nif in the plant-associated Azoarcus and non-plant-associated Aromatoleum sub-groups.</title>
        <authorList>
            <person name="Lafos M."/>
            <person name="Maluk M."/>
            <person name="Batista M."/>
            <person name="Junghare M."/>
            <person name="Carmona M."/>
            <person name="Faoro H."/>
            <person name="Cruz L.M."/>
            <person name="Battistoni F."/>
            <person name="De Souza E."/>
            <person name="Pedrosa F."/>
            <person name="Chen W.-M."/>
            <person name="Poole P.S."/>
            <person name="Dixon R.A."/>
            <person name="James E.K."/>
        </authorList>
    </citation>
    <scope>NUCLEOTIDE SEQUENCE</scope>
    <source>
        <strain evidence="2">U120</strain>
    </source>
</reference>
<dbReference type="Proteomes" id="UP000601990">
    <property type="component" value="Unassembled WGS sequence"/>
</dbReference>